<feature type="compositionally biased region" description="Polar residues" evidence="1">
    <location>
        <begin position="25"/>
        <end position="45"/>
    </location>
</feature>
<feature type="signal peptide" evidence="2">
    <location>
        <begin position="1"/>
        <end position="21"/>
    </location>
</feature>
<protein>
    <submittedName>
        <fullName evidence="3">Uncharacterized protein</fullName>
    </submittedName>
</protein>
<dbReference type="PROSITE" id="PS51257">
    <property type="entry name" value="PROKAR_LIPOPROTEIN"/>
    <property type="match status" value="1"/>
</dbReference>
<sequence length="332" mass="36336">MKKIWFLVLTAALILSLAACGGDTTSDTNVSGSNETNTPNSSETLGNEADSGKEAEVPNNGEWDEILCSGDGYHLVKKEVDAYDGYKFTLGVVDDEGQWVQEMTDTGTFVDEVRFRAEGSSETLRDSSCYMYLGEGVFLASPGVSVYTKDEEYRVGPWENSVSYSPTGRAEVAIWECLLWNVKTNMQTEIDASKMSTFQDGYLLFCEEDESGSGTLSAMNTNGEITEFTCQFLPNKPGHNFPVYSEGLFYACTDKGSHPGFFDISGNMVIDLSSYDVGRIPYSNEMGVNAPYFENEKATILFANNAGSVFQATIDKTGAFVGEPEKVDVSVY</sequence>
<evidence type="ECO:0000313" key="4">
    <source>
        <dbReference type="Proteomes" id="UP001440599"/>
    </source>
</evidence>
<name>A0ABV1ES71_9FIRM</name>
<dbReference type="EMBL" id="JBBMFT010000013">
    <property type="protein sequence ID" value="MEQ2457440.1"/>
    <property type="molecule type" value="Genomic_DNA"/>
</dbReference>
<evidence type="ECO:0000256" key="1">
    <source>
        <dbReference type="SAM" id="MobiDB-lite"/>
    </source>
</evidence>
<feature type="region of interest" description="Disordered" evidence="1">
    <location>
        <begin position="25"/>
        <end position="58"/>
    </location>
</feature>
<keyword evidence="2" id="KW-0732">Signal</keyword>
<reference evidence="3 4" key="1">
    <citation type="submission" date="2024-03" db="EMBL/GenBank/DDBJ databases">
        <title>Human intestinal bacterial collection.</title>
        <authorList>
            <person name="Pauvert C."/>
            <person name="Hitch T.C.A."/>
            <person name="Clavel T."/>
        </authorList>
    </citation>
    <scope>NUCLEOTIDE SEQUENCE [LARGE SCALE GENOMIC DNA]</scope>
    <source>
        <strain evidence="3 4">CLA-AP-H34</strain>
    </source>
</reference>
<evidence type="ECO:0000256" key="2">
    <source>
        <dbReference type="SAM" id="SignalP"/>
    </source>
</evidence>
<comment type="caution">
    <text evidence="3">The sequence shown here is derived from an EMBL/GenBank/DDBJ whole genome shotgun (WGS) entry which is preliminary data.</text>
</comment>
<dbReference type="Proteomes" id="UP001440599">
    <property type="component" value="Unassembled WGS sequence"/>
</dbReference>
<gene>
    <name evidence="3" type="ORF">WMO45_13010</name>
</gene>
<keyword evidence="4" id="KW-1185">Reference proteome</keyword>
<feature type="chain" id="PRO_5046356855" evidence="2">
    <location>
        <begin position="22"/>
        <end position="332"/>
    </location>
</feature>
<dbReference type="RefSeq" id="WP_349141299.1">
    <property type="nucleotide sequence ID" value="NZ_JBBMFT010000013.1"/>
</dbReference>
<accession>A0ABV1ES71</accession>
<proteinExistence type="predicted"/>
<organism evidence="3 4">
    <name type="scientific">Flavonifractor hominis</name>
    <dbReference type="NCBI Taxonomy" id="3133178"/>
    <lineage>
        <taxon>Bacteria</taxon>
        <taxon>Bacillati</taxon>
        <taxon>Bacillota</taxon>
        <taxon>Clostridia</taxon>
        <taxon>Eubacteriales</taxon>
        <taxon>Oscillospiraceae</taxon>
        <taxon>Flavonifractor</taxon>
    </lineage>
</organism>
<evidence type="ECO:0000313" key="3">
    <source>
        <dbReference type="EMBL" id="MEQ2457440.1"/>
    </source>
</evidence>